<reference evidence="3" key="1">
    <citation type="submission" date="2016-07" db="EMBL/GenBank/DDBJ databases">
        <authorList>
            <person name="Florea S."/>
            <person name="Webb J.S."/>
            <person name="Jaromczyk J."/>
            <person name="Schardl C.L."/>
        </authorList>
    </citation>
    <scope>NUCLEOTIDE SEQUENCE [LARGE SCALE GENOMIC DNA]</scope>
    <source>
        <strain evidence="3">1YdBTEX2</strain>
    </source>
</reference>
<evidence type="ECO:0008006" key="4">
    <source>
        <dbReference type="Google" id="ProtNLM"/>
    </source>
</evidence>
<sequence length="133" mass="14476">MKSALLAGVLATVALMNNTHAATSTCPPIQNIKQTAMASGGYRYETSQSDGRIWAGENQQATASYLTDSTFHDARYDADHKAVICTYEGPMNNDASFSVTLKPISDWNLIPIGDWKGTHCEAQDISKCSFTHE</sequence>
<dbReference type="AlphaFoldDB" id="A0A1D3K5D9"/>
<name>A0A1D3K5D9_PSEVE</name>
<organism evidence="2 3">
    <name type="scientific">Pseudomonas veronii 1YdBTEX2</name>
    <dbReference type="NCBI Taxonomy" id="1295141"/>
    <lineage>
        <taxon>Bacteria</taxon>
        <taxon>Pseudomonadati</taxon>
        <taxon>Pseudomonadota</taxon>
        <taxon>Gammaproteobacteria</taxon>
        <taxon>Pseudomonadales</taxon>
        <taxon>Pseudomonadaceae</taxon>
        <taxon>Pseudomonas</taxon>
    </lineage>
</organism>
<accession>A0A1D3K5D9</accession>
<evidence type="ECO:0000313" key="3">
    <source>
        <dbReference type="Proteomes" id="UP000245431"/>
    </source>
</evidence>
<dbReference type="RefSeq" id="WP_017847872.1">
    <property type="nucleotide sequence ID" value="NZ_AOUH01000024.1"/>
</dbReference>
<keyword evidence="1" id="KW-0732">Signal</keyword>
<gene>
    <name evidence="2" type="ORF">PVE_R1G5541</name>
</gene>
<evidence type="ECO:0000313" key="2">
    <source>
        <dbReference type="EMBL" id="SBW83421.1"/>
    </source>
</evidence>
<feature type="chain" id="PRO_5008916473" description="DUF3757 domain-containing protein" evidence="1">
    <location>
        <begin position="22"/>
        <end position="133"/>
    </location>
</feature>
<dbReference type="Proteomes" id="UP000245431">
    <property type="component" value="Chromosome PVE_r1"/>
</dbReference>
<feature type="signal peptide" evidence="1">
    <location>
        <begin position="1"/>
        <end position="21"/>
    </location>
</feature>
<protein>
    <recommendedName>
        <fullName evidence="4">DUF3757 domain-containing protein</fullName>
    </recommendedName>
</protein>
<proteinExistence type="predicted"/>
<evidence type="ECO:0000256" key="1">
    <source>
        <dbReference type="SAM" id="SignalP"/>
    </source>
</evidence>
<dbReference type="EMBL" id="LT599583">
    <property type="protein sequence ID" value="SBW83421.1"/>
    <property type="molecule type" value="Genomic_DNA"/>
</dbReference>